<gene>
    <name evidence="1" type="ORF">CLBCK_35130</name>
</gene>
<reference evidence="1 2" key="1">
    <citation type="submission" date="2016-05" db="EMBL/GenBank/DDBJ databases">
        <title>Microbial solvent formation.</title>
        <authorList>
            <person name="Poehlein A."/>
            <person name="Montoya Solano J.D."/>
            <person name="Flitsch S."/>
            <person name="Krabben P."/>
            <person name="Duerre P."/>
            <person name="Daniel R."/>
        </authorList>
    </citation>
    <scope>NUCLEOTIDE SEQUENCE [LARGE SCALE GENOMIC DNA]</scope>
    <source>
        <strain evidence="1 2">DSM 53</strain>
    </source>
</reference>
<evidence type="ECO:0000313" key="2">
    <source>
        <dbReference type="Proteomes" id="UP000190973"/>
    </source>
</evidence>
<organism evidence="1 2">
    <name type="scientific">Clostridium beijerinckii</name>
    <name type="common">Clostridium MP</name>
    <dbReference type="NCBI Taxonomy" id="1520"/>
    <lineage>
        <taxon>Bacteria</taxon>
        <taxon>Bacillati</taxon>
        <taxon>Bacillota</taxon>
        <taxon>Clostridia</taxon>
        <taxon>Eubacteriales</taxon>
        <taxon>Clostridiaceae</taxon>
        <taxon>Clostridium</taxon>
    </lineage>
</organism>
<evidence type="ECO:0000313" key="1">
    <source>
        <dbReference type="EMBL" id="OOM59375.1"/>
    </source>
</evidence>
<accession>A0A1S8S296</accession>
<dbReference type="AlphaFoldDB" id="A0A1S8S296"/>
<protein>
    <submittedName>
        <fullName evidence="1">Uncharacterized protein</fullName>
    </submittedName>
</protein>
<name>A0A1S8S296_CLOBE</name>
<comment type="caution">
    <text evidence="1">The sequence shown here is derived from an EMBL/GenBank/DDBJ whole genome shotgun (WGS) entry which is preliminary data.</text>
</comment>
<dbReference type="EMBL" id="LZZI01000076">
    <property type="protein sequence ID" value="OOM59375.1"/>
    <property type="molecule type" value="Genomic_DNA"/>
</dbReference>
<proteinExistence type="predicted"/>
<dbReference type="Proteomes" id="UP000190973">
    <property type="component" value="Unassembled WGS sequence"/>
</dbReference>
<sequence>MAPPIDGEFLNTKRTYMLRSSTVRKVNELKSRHPDLNIYVSTIVDMAIAHYYNHIVNEGEKKNDLLGCNRSF</sequence>